<sequence length="87" mass="9634">MYLVRLVLTNPDLPQPDSMAAERILDALWAHLEPRFGIEHIRARAGPAGINLGLFFRDNESDAETNSATAIADLLACIPEWKPEIPP</sequence>
<dbReference type="RefSeq" id="WP_255930523.1">
    <property type="nucleotide sequence ID" value="NZ_JANFNH010000029.1"/>
</dbReference>
<proteinExistence type="predicted"/>
<evidence type="ECO:0000313" key="2">
    <source>
        <dbReference type="Proteomes" id="UP001206206"/>
    </source>
</evidence>
<reference evidence="1 2" key="1">
    <citation type="submission" date="2022-06" db="EMBL/GenBank/DDBJ databases">
        <title>Draft genome sequence of type strain Streptomyces rubrisoli DSM 42083.</title>
        <authorList>
            <person name="Duangmal K."/>
            <person name="Klaysubun C."/>
        </authorList>
    </citation>
    <scope>NUCLEOTIDE SEQUENCE [LARGE SCALE GENOMIC DNA]</scope>
    <source>
        <strain evidence="1 2">DSM 42083</strain>
    </source>
</reference>
<keyword evidence="2" id="KW-1185">Reference proteome</keyword>
<accession>A0ABT1PGV5</accession>
<evidence type="ECO:0000313" key="1">
    <source>
        <dbReference type="EMBL" id="MCQ4044601.1"/>
    </source>
</evidence>
<dbReference type="Proteomes" id="UP001206206">
    <property type="component" value="Unassembled WGS sequence"/>
</dbReference>
<gene>
    <name evidence="1" type="ORF">NON19_21840</name>
</gene>
<dbReference type="EMBL" id="JANFNH010000029">
    <property type="protein sequence ID" value="MCQ4044601.1"/>
    <property type="molecule type" value="Genomic_DNA"/>
</dbReference>
<name>A0ABT1PGV5_9ACTN</name>
<protein>
    <recommendedName>
        <fullName evidence="3">DNA damage-inducible protein I</fullName>
    </recommendedName>
</protein>
<comment type="caution">
    <text evidence="1">The sequence shown here is derived from an EMBL/GenBank/DDBJ whole genome shotgun (WGS) entry which is preliminary data.</text>
</comment>
<organism evidence="1 2">
    <name type="scientific">Streptantibioticus rubrisoli</name>
    <dbReference type="NCBI Taxonomy" id="1387313"/>
    <lineage>
        <taxon>Bacteria</taxon>
        <taxon>Bacillati</taxon>
        <taxon>Actinomycetota</taxon>
        <taxon>Actinomycetes</taxon>
        <taxon>Kitasatosporales</taxon>
        <taxon>Streptomycetaceae</taxon>
        <taxon>Streptantibioticus</taxon>
    </lineage>
</organism>
<evidence type="ECO:0008006" key="3">
    <source>
        <dbReference type="Google" id="ProtNLM"/>
    </source>
</evidence>